<accession>A0ABY6N581</accession>
<dbReference type="PANTHER" id="PTHR30204:SF69">
    <property type="entry name" value="MERR-FAMILY TRANSCRIPTIONAL REGULATOR"/>
    <property type="match status" value="1"/>
</dbReference>
<dbReference type="RefSeq" id="WP_265048765.1">
    <property type="nucleotide sequence ID" value="NZ_CP100390.1"/>
</dbReference>
<dbReference type="InterPro" id="IPR047057">
    <property type="entry name" value="MerR_fam"/>
</dbReference>
<feature type="domain" description="HTH merR-type" evidence="5">
    <location>
        <begin position="4"/>
        <end position="72"/>
    </location>
</feature>
<dbReference type="InterPro" id="IPR009061">
    <property type="entry name" value="DNA-bd_dom_put_sf"/>
</dbReference>
<dbReference type="EMBL" id="CP100390">
    <property type="protein sequence ID" value="UZE97288.1"/>
    <property type="molecule type" value="Genomic_DNA"/>
</dbReference>
<dbReference type="Pfam" id="PF13411">
    <property type="entry name" value="MerR_1"/>
    <property type="match status" value="1"/>
</dbReference>
<reference evidence="6" key="1">
    <citation type="submission" date="2022-06" db="EMBL/GenBank/DDBJ databases">
        <title>Alkalimarinus sp. nov., isolated from gut of a Alitta virens.</title>
        <authorList>
            <person name="Yang A.I."/>
            <person name="Shin N.-R."/>
        </authorList>
    </citation>
    <scope>NUCLEOTIDE SEQUENCE</scope>
    <source>
        <strain evidence="6">A2M4</strain>
    </source>
</reference>
<evidence type="ECO:0000256" key="1">
    <source>
        <dbReference type="ARBA" id="ARBA00022491"/>
    </source>
</evidence>
<dbReference type="PROSITE" id="PS50937">
    <property type="entry name" value="HTH_MERR_2"/>
    <property type="match status" value="1"/>
</dbReference>
<evidence type="ECO:0000256" key="3">
    <source>
        <dbReference type="ARBA" id="ARBA00023125"/>
    </source>
</evidence>
<name>A0ABY6N581_9ALTE</name>
<evidence type="ECO:0000259" key="5">
    <source>
        <dbReference type="PROSITE" id="PS50937"/>
    </source>
</evidence>
<dbReference type="CDD" id="cd00592">
    <property type="entry name" value="HTH_MerR-like"/>
    <property type="match status" value="1"/>
</dbReference>
<dbReference type="Proteomes" id="UP001163739">
    <property type="component" value="Chromosome"/>
</dbReference>
<dbReference type="Gene3D" id="1.10.1660.10">
    <property type="match status" value="1"/>
</dbReference>
<gene>
    <name evidence="6" type="ORF">NKI27_05925</name>
</gene>
<proteinExistence type="predicted"/>
<evidence type="ECO:0000313" key="6">
    <source>
        <dbReference type="EMBL" id="UZE97288.1"/>
    </source>
</evidence>
<dbReference type="InterPro" id="IPR000551">
    <property type="entry name" value="MerR-type_HTH_dom"/>
</dbReference>
<dbReference type="SMART" id="SM00422">
    <property type="entry name" value="HTH_MERR"/>
    <property type="match status" value="1"/>
</dbReference>
<organism evidence="6 7">
    <name type="scientific">Alkalimarinus alittae</name>
    <dbReference type="NCBI Taxonomy" id="2961619"/>
    <lineage>
        <taxon>Bacteria</taxon>
        <taxon>Pseudomonadati</taxon>
        <taxon>Pseudomonadota</taxon>
        <taxon>Gammaproteobacteria</taxon>
        <taxon>Alteromonadales</taxon>
        <taxon>Alteromonadaceae</taxon>
        <taxon>Alkalimarinus</taxon>
    </lineage>
</organism>
<evidence type="ECO:0000313" key="7">
    <source>
        <dbReference type="Proteomes" id="UP001163739"/>
    </source>
</evidence>
<dbReference type="SUPFAM" id="SSF46955">
    <property type="entry name" value="Putative DNA-binding domain"/>
    <property type="match status" value="1"/>
</dbReference>
<sequence length="137" mass="15574">MEKQYSLDELCQLLGLSKRTIRYYMQEGLVDRPMGQKRGAYYTGAHLKQLQQLQEWQSAGYSLDRIKELMGQSATPADTLLALQPKRGDVSVWSHIHLAPGVELHINPEKAGMTPEMTRKLYQQIGALVDQLDKDES</sequence>
<dbReference type="PANTHER" id="PTHR30204">
    <property type="entry name" value="REDOX-CYCLING DRUG-SENSING TRANSCRIPTIONAL ACTIVATOR SOXR"/>
    <property type="match status" value="1"/>
</dbReference>
<evidence type="ECO:0000256" key="2">
    <source>
        <dbReference type="ARBA" id="ARBA00023015"/>
    </source>
</evidence>
<keyword evidence="4" id="KW-0804">Transcription</keyword>
<keyword evidence="7" id="KW-1185">Reference proteome</keyword>
<keyword evidence="1" id="KW-0678">Repressor</keyword>
<keyword evidence="2" id="KW-0805">Transcription regulation</keyword>
<protein>
    <submittedName>
        <fullName evidence="6">Helix-turn-helix domain-containing protein</fullName>
    </submittedName>
</protein>
<keyword evidence="3" id="KW-0238">DNA-binding</keyword>
<evidence type="ECO:0000256" key="4">
    <source>
        <dbReference type="ARBA" id="ARBA00023163"/>
    </source>
</evidence>